<feature type="transmembrane region" description="Helical" evidence="7">
    <location>
        <begin position="708"/>
        <end position="730"/>
    </location>
</feature>
<dbReference type="PANTHER" id="PTHR30572:SF4">
    <property type="entry name" value="ABC TRANSPORTER PERMEASE YTRF"/>
    <property type="match status" value="1"/>
</dbReference>
<dbReference type="InterPro" id="IPR025857">
    <property type="entry name" value="MacB_PCD"/>
</dbReference>
<evidence type="ECO:0000256" key="1">
    <source>
        <dbReference type="ARBA" id="ARBA00004651"/>
    </source>
</evidence>
<accession>A0A7V8SXC4</accession>
<comment type="similarity">
    <text evidence="6">Belongs to the ABC-4 integral membrane protein family.</text>
</comment>
<dbReference type="InterPro" id="IPR017800">
    <property type="entry name" value="ADOP"/>
</dbReference>
<dbReference type="InterPro" id="IPR003838">
    <property type="entry name" value="ABC3_permease_C"/>
</dbReference>
<feature type="domain" description="MacB-like periplasmic core" evidence="9">
    <location>
        <begin position="366"/>
        <end position="581"/>
    </location>
</feature>
<dbReference type="Pfam" id="PF02687">
    <property type="entry name" value="FtsX"/>
    <property type="match status" value="2"/>
</dbReference>
<keyword evidence="2" id="KW-1003">Cell membrane</keyword>
<keyword evidence="11" id="KW-1185">Reference proteome</keyword>
<feature type="transmembrane region" description="Helical" evidence="7">
    <location>
        <begin position="210"/>
        <end position="234"/>
    </location>
</feature>
<feature type="transmembrane region" description="Helical" evidence="7">
    <location>
        <begin position="618"/>
        <end position="642"/>
    </location>
</feature>
<evidence type="ECO:0000313" key="10">
    <source>
        <dbReference type="EMBL" id="MBA0086160.1"/>
    </source>
</evidence>
<name>A0A7V8SXC4_9BACT</name>
<dbReference type="InterPro" id="IPR050250">
    <property type="entry name" value="Macrolide_Exporter_MacB"/>
</dbReference>
<reference evidence="10" key="1">
    <citation type="submission" date="2020-06" db="EMBL/GenBank/DDBJ databases">
        <title>Legume-microbial interactions unlock mineral nutrients during tropical forest succession.</title>
        <authorList>
            <person name="Epihov D.Z."/>
        </authorList>
    </citation>
    <scope>NUCLEOTIDE SEQUENCE [LARGE SCALE GENOMIC DNA]</scope>
    <source>
        <strain evidence="10">Pan2503</strain>
    </source>
</reference>
<dbReference type="AlphaFoldDB" id="A0A7V8SXC4"/>
<feature type="transmembrane region" description="Helical" evidence="7">
    <location>
        <begin position="307"/>
        <end position="326"/>
    </location>
</feature>
<protein>
    <submittedName>
        <fullName evidence="10">ABC transporter permease</fullName>
    </submittedName>
</protein>
<evidence type="ECO:0000256" key="4">
    <source>
        <dbReference type="ARBA" id="ARBA00022989"/>
    </source>
</evidence>
<comment type="subcellular location">
    <subcellularLocation>
        <location evidence="1">Cell membrane</location>
        <topology evidence="1">Multi-pass membrane protein</topology>
    </subcellularLocation>
</comment>
<dbReference type="GO" id="GO:0022857">
    <property type="term" value="F:transmembrane transporter activity"/>
    <property type="evidence" value="ECO:0007669"/>
    <property type="project" value="TreeGrafter"/>
</dbReference>
<sequence>IVNWVNTGRTQEWGASYPDFRDFRTQVKSLAGLAAYQFTTVNLSDHSALPERYYCVQMSANGFSVVQQKPMLGRDFRVEDDRPGAAAVMIIAYHVWRDRYAQDPAILGRTVRVNEVPRVVIGVMPPGRRFPEETDLWIPLVPDATLERRNTRGLMVFGSLGDGVSLESARAEFRALAEGLAAQYPDTNKDLTAEVRPIMEITGLYNVKPVFFALFAAVGFVLLIACADVANMLLARAGERSREVSIRVAIGAGRVPILRQLLLESVVLSIAGGVLGWLVAVAGLHWFDRGMGSTARPVWLHLTLDQNALLYLAAISIGTGILFGLAPALRLAKTDVNAALKDGGAGVSGCKFGRRLSNLLVTCQMALCVVLLAGAGLMIRSAVKLYSAPIGVNITKVLIVRIHLPEKKYATPESWKEFYDNLNKRLRALPGVESASMASALPFGGWTTFTFELEGRKSDEAQPPETGGLVVGNNYFQAMQVEPQRGRVFTDSDGVAGTPVVIVNQSFAEKYWPGEEALGKRLRVREDPIFGPWLTVEGVVPDILQNFRRQLQHDPLIYLPFAEQPTRQAFLIARTQVPPTSLANAFRREVQGLDENLALDDVRSLEERIAESRLTVSLFGAICTVFAGVATALAAIGLYAVIAHAVSQRTREIGLRMAMGASRGEVARLVFGQGVRPLAPGVVIGLLLALAVTRLLRAVLVGVSPSDPLTFVGIVMVLAIAATLGCAVPARRATKVDPMVALRHE</sequence>
<proteinExistence type="inferred from homology"/>
<evidence type="ECO:0000256" key="5">
    <source>
        <dbReference type="ARBA" id="ARBA00023136"/>
    </source>
</evidence>
<dbReference type="PANTHER" id="PTHR30572">
    <property type="entry name" value="MEMBRANE COMPONENT OF TRANSPORTER-RELATED"/>
    <property type="match status" value="1"/>
</dbReference>
<feature type="domain" description="MacB-like periplasmic core" evidence="9">
    <location>
        <begin position="15"/>
        <end position="175"/>
    </location>
</feature>
<dbReference type="EMBL" id="JACDQQ010001377">
    <property type="protein sequence ID" value="MBA0086160.1"/>
    <property type="molecule type" value="Genomic_DNA"/>
</dbReference>
<evidence type="ECO:0000313" key="11">
    <source>
        <dbReference type="Proteomes" id="UP000567293"/>
    </source>
</evidence>
<dbReference type="Proteomes" id="UP000567293">
    <property type="component" value="Unassembled WGS sequence"/>
</dbReference>
<keyword evidence="5 7" id="KW-0472">Membrane</keyword>
<evidence type="ECO:0000256" key="3">
    <source>
        <dbReference type="ARBA" id="ARBA00022692"/>
    </source>
</evidence>
<gene>
    <name evidence="10" type="ORF">HRJ53_14325</name>
</gene>
<organism evidence="10 11">
    <name type="scientific">Candidatus Acidiferrum panamense</name>
    <dbReference type="NCBI Taxonomy" id="2741543"/>
    <lineage>
        <taxon>Bacteria</taxon>
        <taxon>Pseudomonadati</taxon>
        <taxon>Acidobacteriota</taxon>
        <taxon>Terriglobia</taxon>
        <taxon>Candidatus Acidiferrales</taxon>
        <taxon>Candidatus Acidiferrum</taxon>
    </lineage>
</organism>
<evidence type="ECO:0000259" key="9">
    <source>
        <dbReference type="Pfam" id="PF12704"/>
    </source>
</evidence>
<comment type="caution">
    <text evidence="10">The sequence shown here is derived from an EMBL/GenBank/DDBJ whole genome shotgun (WGS) entry which is preliminary data.</text>
</comment>
<keyword evidence="3 7" id="KW-0812">Transmembrane</keyword>
<feature type="domain" description="ABC3 transporter permease C-terminal" evidence="8">
    <location>
        <begin position="625"/>
        <end position="738"/>
    </location>
</feature>
<evidence type="ECO:0000256" key="6">
    <source>
        <dbReference type="ARBA" id="ARBA00038076"/>
    </source>
</evidence>
<dbReference type="GO" id="GO:0005886">
    <property type="term" value="C:plasma membrane"/>
    <property type="evidence" value="ECO:0007669"/>
    <property type="project" value="UniProtKB-SubCell"/>
</dbReference>
<feature type="transmembrane region" description="Helical" evidence="7">
    <location>
        <begin position="359"/>
        <end position="379"/>
    </location>
</feature>
<feature type="non-terminal residue" evidence="10">
    <location>
        <position position="1"/>
    </location>
</feature>
<evidence type="ECO:0000259" key="8">
    <source>
        <dbReference type="Pfam" id="PF02687"/>
    </source>
</evidence>
<evidence type="ECO:0000256" key="7">
    <source>
        <dbReference type="SAM" id="Phobius"/>
    </source>
</evidence>
<feature type="transmembrane region" description="Helical" evidence="7">
    <location>
        <begin position="261"/>
        <end position="287"/>
    </location>
</feature>
<keyword evidence="4 7" id="KW-1133">Transmembrane helix</keyword>
<dbReference type="Pfam" id="PF12704">
    <property type="entry name" value="MacB_PCD"/>
    <property type="match status" value="2"/>
</dbReference>
<dbReference type="NCBIfam" id="TIGR03434">
    <property type="entry name" value="ADOP"/>
    <property type="match status" value="1"/>
</dbReference>
<evidence type="ECO:0000256" key="2">
    <source>
        <dbReference type="ARBA" id="ARBA00022475"/>
    </source>
</evidence>
<feature type="domain" description="ABC3 transporter permease C-terminal" evidence="8">
    <location>
        <begin position="216"/>
        <end position="335"/>
    </location>
</feature>